<keyword evidence="6" id="KW-0902">Two-component regulatory system</keyword>
<dbReference type="InterPro" id="IPR050980">
    <property type="entry name" value="2C_sensor_his_kinase"/>
</dbReference>
<evidence type="ECO:0000256" key="5">
    <source>
        <dbReference type="ARBA" id="ARBA00022777"/>
    </source>
</evidence>
<feature type="transmembrane region" description="Helical" evidence="7">
    <location>
        <begin position="172"/>
        <end position="195"/>
    </location>
</feature>
<dbReference type="InterPro" id="IPR004358">
    <property type="entry name" value="Sig_transdc_His_kin-like_C"/>
</dbReference>
<keyword evidence="5" id="KW-0418">Kinase</keyword>
<evidence type="ECO:0000259" key="8">
    <source>
        <dbReference type="PROSITE" id="PS50109"/>
    </source>
</evidence>
<dbReference type="SMART" id="SM00387">
    <property type="entry name" value="HATPase_c"/>
    <property type="match status" value="1"/>
</dbReference>
<sequence>MWGVEMDAGHASTRGSVGWPVAVSVSCLVLAHGLVAVRLMPGPHLTVHAAHVAELVTYPLLVGGAGLLYLHLRLTPGSRTGWLTAAAVFGSAQGVANAVLRVVGEDPVQAAADWLPVLEVGVAAVLVTMLLAGHRAEPPGSPLLTGCTLALLFTSVRVLVIGRFELPHPPEVMLPGALLAATLLVLYAACAWLLLSRVGLPAWAGRRMAFSLVLLAVAHVLTFPLPPPDGRSLTAVVLHLVGAGFFVITALRLVRDALVRVEDSDRQVTSLEAQRRRDLEILHEVASAVSGIAAATHLLRAGETALEDRDRGQLESLVASENARLERLLGRAAEQPVTHLALDEVIDPVVLAHRARGRIVEWSPSGVHVRGRADALTEVVAILVDNAAVHSGSNRIVLTATAIGELAILKVVDEGRGIPREQLASVLDWGARGIASSGSGIGLAVAARLVGDMAGRLEVRSDARSGTTVRVVLPTARLGTRPPSRPPSSVGTS</sequence>
<dbReference type="Proteomes" id="UP001500575">
    <property type="component" value="Unassembled WGS sequence"/>
</dbReference>
<evidence type="ECO:0000256" key="7">
    <source>
        <dbReference type="SAM" id="Phobius"/>
    </source>
</evidence>
<dbReference type="PROSITE" id="PS50109">
    <property type="entry name" value="HIS_KIN"/>
    <property type="match status" value="1"/>
</dbReference>
<dbReference type="InterPro" id="IPR036890">
    <property type="entry name" value="HATPase_C_sf"/>
</dbReference>
<keyword evidence="3" id="KW-0597">Phosphoprotein</keyword>
<keyword evidence="7" id="KW-1133">Transmembrane helix</keyword>
<dbReference type="InterPro" id="IPR003594">
    <property type="entry name" value="HATPase_dom"/>
</dbReference>
<evidence type="ECO:0000256" key="6">
    <source>
        <dbReference type="ARBA" id="ARBA00023012"/>
    </source>
</evidence>
<keyword evidence="4" id="KW-0808">Transferase</keyword>
<dbReference type="EC" id="2.7.13.3" evidence="2"/>
<dbReference type="Gene3D" id="3.30.565.10">
    <property type="entry name" value="Histidine kinase-like ATPase, C-terminal domain"/>
    <property type="match status" value="1"/>
</dbReference>
<dbReference type="Pfam" id="PF02518">
    <property type="entry name" value="HATPase_c"/>
    <property type="match status" value="1"/>
</dbReference>
<proteinExistence type="predicted"/>
<feature type="transmembrane region" description="Helical" evidence="7">
    <location>
        <begin position="207"/>
        <end position="226"/>
    </location>
</feature>
<dbReference type="PANTHER" id="PTHR44936">
    <property type="entry name" value="SENSOR PROTEIN CREC"/>
    <property type="match status" value="1"/>
</dbReference>
<keyword evidence="7" id="KW-0472">Membrane</keyword>
<dbReference type="SUPFAM" id="SSF55874">
    <property type="entry name" value="ATPase domain of HSP90 chaperone/DNA topoisomerase II/histidine kinase"/>
    <property type="match status" value="1"/>
</dbReference>
<reference evidence="10" key="1">
    <citation type="journal article" date="2019" name="Int. J. Syst. Evol. Microbiol.">
        <title>The Global Catalogue of Microorganisms (GCM) 10K type strain sequencing project: providing services to taxonomists for standard genome sequencing and annotation.</title>
        <authorList>
            <consortium name="The Broad Institute Genomics Platform"/>
            <consortium name="The Broad Institute Genome Sequencing Center for Infectious Disease"/>
            <person name="Wu L."/>
            <person name="Ma J."/>
        </authorList>
    </citation>
    <scope>NUCLEOTIDE SEQUENCE [LARGE SCALE GENOMIC DNA]</scope>
    <source>
        <strain evidence="10">JCM 16021</strain>
    </source>
</reference>
<protein>
    <recommendedName>
        <fullName evidence="2">histidine kinase</fullName>
        <ecNumber evidence="2">2.7.13.3</ecNumber>
    </recommendedName>
</protein>
<dbReference type="EMBL" id="BAAAQQ010000014">
    <property type="protein sequence ID" value="GAA2133674.1"/>
    <property type="molecule type" value="Genomic_DNA"/>
</dbReference>
<feature type="domain" description="Histidine kinase" evidence="8">
    <location>
        <begin position="280"/>
        <end position="477"/>
    </location>
</feature>
<keyword evidence="7" id="KW-0812">Transmembrane</keyword>
<evidence type="ECO:0000256" key="1">
    <source>
        <dbReference type="ARBA" id="ARBA00000085"/>
    </source>
</evidence>
<keyword evidence="10" id="KW-1185">Reference proteome</keyword>
<dbReference type="InterPro" id="IPR005467">
    <property type="entry name" value="His_kinase_dom"/>
</dbReference>
<evidence type="ECO:0000256" key="4">
    <source>
        <dbReference type="ARBA" id="ARBA00022679"/>
    </source>
</evidence>
<comment type="caution">
    <text evidence="9">The sequence shown here is derived from an EMBL/GenBank/DDBJ whole genome shotgun (WGS) entry which is preliminary data.</text>
</comment>
<evidence type="ECO:0000313" key="10">
    <source>
        <dbReference type="Proteomes" id="UP001500575"/>
    </source>
</evidence>
<evidence type="ECO:0000256" key="3">
    <source>
        <dbReference type="ARBA" id="ARBA00022553"/>
    </source>
</evidence>
<organism evidence="9 10">
    <name type="scientific">Nocardioides bigeumensis</name>
    <dbReference type="NCBI Taxonomy" id="433657"/>
    <lineage>
        <taxon>Bacteria</taxon>
        <taxon>Bacillati</taxon>
        <taxon>Actinomycetota</taxon>
        <taxon>Actinomycetes</taxon>
        <taxon>Propionibacteriales</taxon>
        <taxon>Nocardioidaceae</taxon>
        <taxon>Nocardioides</taxon>
    </lineage>
</organism>
<feature type="transmembrane region" description="Helical" evidence="7">
    <location>
        <begin position="232"/>
        <end position="254"/>
    </location>
</feature>
<dbReference type="PRINTS" id="PR00344">
    <property type="entry name" value="BCTRLSENSOR"/>
</dbReference>
<dbReference type="PANTHER" id="PTHR44936:SF9">
    <property type="entry name" value="SENSOR PROTEIN CREC"/>
    <property type="match status" value="1"/>
</dbReference>
<feature type="transmembrane region" description="Helical" evidence="7">
    <location>
        <begin position="52"/>
        <end position="70"/>
    </location>
</feature>
<comment type="catalytic activity">
    <reaction evidence="1">
        <text>ATP + protein L-histidine = ADP + protein N-phospho-L-histidine.</text>
        <dbReference type="EC" id="2.7.13.3"/>
    </reaction>
</comment>
<feature type="transmembrane region" description="Helical" evidence="7">
    <location>
        <begin position="21"/>
        <end position="40"/>
    </location>
</feature>
<feature type="transmembrane region" description="Helical" evidence="7">
    <location>
        <begin position="82"/>
        <end position="102"/>
    </location>
</feature>
<accession>A0ABP5KKJ1</accession>
<evidence type="ECO:0000313" key="9">
    <source>
        <dbReference type="EMBL" id="GAA2133674.1"/>
    </source>
</evidence>
<name>A0ABP5KKJ1_9ACTN</name>
<feature type="transmembrane region" description="Helical" evidence="7">
    <location>
        <begin position="114"/>
        <end position="131"/>
    </location>
</feature>
<evidence type="ECO:0000256" key="2">
    <source>
        <dbReference type="ARBA" id="ARBA00012438"/>
    </source>
</evidence>
<gene>
    <name evidence="9" type="ORF">GCM10009843_39400</name>
</gene>